<name>A0A246BGJ2_9DEIO</name>
<comment type="caution">
    <text evidence="2">The sequence shown here is derived from an EMBL/GenBank/DDBJ whole genome shotgun (WGS) entry which is preliminary data.</text>
</comment>
<feature type="domain" description="Putative restriction endonuclease" evidence="1">
    <location>
        <begin position="38"/>
        <end position="178"/>
    </location>
</feature>
<protein>
    <recommendedName>
        <fullName evidence="1">Putative restriction endonuclease domain-containing protein</fullName>
    </recommendedName>
</protein>
<dbReference type="PANTHER" id="PTHR36558:SF1">
    <property type="entry name" value="RESTRICTION ENDONUCLEASE DOMAIN-CONTAINING PROTEIN-RELATED"/>
    <property type="match status" value="1"/>
</dbReference>
<dbReference type="Gene3D" id="3.90.1570.10">
    <property type="entry name" value="tt1808, chain A"/>
    <property type="match status" value="1"/>
</dbReference>
<dbReference type="AlphaFoldDB" id="A0A246BGJ2"/>
<reference evidence="2 3" key="1">
    <citation type="submission" date="2017-05" db="EMBL/GenBank/DDBJ databases">
        <title>De novo genome assembly of Deniococcus indicus strain DR1.</title>
        <authorList>
            <person name="Chauhan D."/>
            <person name="Yennamalli R.M."/>
            <person name="Priyadarshini R."/>
        </authorList>
    </citation>
    <scope>NUCLEOTIDE SEQUENCE [LARGE SCALE GENOMIC DNA]</scope>
    <source>
        <strain evidence="2 3">DR1</strain>
    </source>
</reference>
<dbReference type="SUPFAM" id="SSF52980">
    <property type="entry name" value="Restriction endonuclease-like"/>
    <property type="match status" value="1"/>
</dbReference>
<dbReference type="InterPro" id="IPR011335">
    <property type="entry name" value="Restrct_endonuc-II-like"/>
</dbReference>
<accession>A0A246BGJ2</accession>
<dbReference type="InterPro" id="IPR012296">
    <property type="entry name" value="Nuclease_put_TT1808"/>
</dbReference>
<dbReference type="Pfam" id="PF05685">
    <property type="entry name" value="Uma2"/>
    <property type="match status" value="1"/>
</dbReference>
<dbReference type="Proteomes" id="UP000197208">
    <property type="component" value="Unassembled WGS sequence"/>
</dbReference>
<dbReference type="OrthoDB" id="9799703at2"/>
<proteinExistence type="predicted"/>
<keyword evidence="3" id="KW-1185">Reference proteome</keyword>
<evidence type="ECO:0000259" key="1">
    <source>
        <dbReference type="Pfam" id="PF05685"/>
    </source>
</evidence>
<gene>
    <name evidence="2" type="ORF">CBQ26_15930</name>
</gene>
<dbReference type="PANTHER" id="PTHR36558">
    <property type="entry name" value="GLR1098 PROTEIN"/>
    <property type="match status" value="1"/>
</dbReference>
<sequence>MTSSPLKKLSEAEYLSSEPLSPHRREYVDGFVYTLPADTPTAQAGATSRHGTVATNLVAALHAPARRIGCRVFASDMRVRIPTHGTRYYYPDILVTCEDMPDDARYTNAPCLIAEILSDSTQDTDRREKLWAYQQLPSLRGYLLVDTSVRAARLYTRTGNSWREDYVEGKGTLTLPCVNISVALDEMYEGTAL</sequence>
<evidence type="ECO:0000313" key="3">
    <source>
        <dbReference type="Proteomes" id="UP000197208"/>
    </source>
</evidence>
<dbReference type="RefSeq" id="WP_088249630.1">
    <property type="nucleotide sequence ID" value="NZ_BNAM01000001.1"/>
</dbReference>
<dbReference type="CDD" id="cd06260">
    <property type="entry name" value="DUF820-like"/>
    <property type="match status" value="1"/>
</dbReference>
<evidence type="ECO:0000313" key="2">
    <source>
        <dbReference type="EMBL" id="OWL94345.1"/>
    </source>
</evidence>
<dbReference type="EMBL" id="NHMK01000025">
    <property type="protein sequence ID" value="OWL94345.1"/>
    <property type="molecule type" value="Genomic_DNA"/>
</dbReference>
<dbReference type="InterPro" id="IPR008538">
    <property type="entry name" value="Uma2"/>
</dbReference>
<organism evidence="2 3">
    <name type="scientific">Deinococcus indicus</name>
    <dbReference type="NCBI Taxonomy" id="223556"/>
    <lineage>
        <taxon>Bacteria</taxon>
        <taxon>Thermotogati</taxon>
        <taxon>Deinococcota</taxon>
        <taxon>Deinococci</taxon>
        <taxon>Deinococcales</taxon>
        <taxon>Deinococcaceae</taxon>
        <taxon>Deinococcus</taxon>
    </lineage>
</organism>